<protein>
    <submittedName>
        <fullName evidence="2">DUF945 family protein</fullName>
    </submittedName>
</protein>
<dbReference type="Proteomes" id="UP000440498">
    <property type="component" value="Unassembled WGS sequence"/>
</dbReference>
<feature type="signal peptide" evidence="1">
    <location>
        <begin position="1"/>
        <end position="22"/>
    </location>
</feature>
<accession>A0A6A7N2L7</accession>
<keyword evidence="1" id="KW-0732">Signal</keyword>
<dbReference type="InterPro" id="IPR010352">
    <property type="entry name" value="DUF945"/>
</dbReference>
<gene>
    <name evidence="2" type="ORF">GEV02_13915</name>
</gene>
<reference evidence="2 3" key="1">
    <citation type="submission" date="2019-10" db="EMBL/GenBank/DDBJ databases">
        <title>Two novel species isolated from a subtropical stream in China.</title>
        <authorList>
            <person name="Lu H."/>
        </authorList>
    </citation>
    <scope>NUCLEOTIDE SEQUENCE [LARGE SCALE GENOMIC DNA]</scope>
    <source>
        <strain evidence="2 3">FT29W</strain>
    </source>
</reference>
<dbReference type="RefSeq" id="WP_152838511.1">
    <property type="nucleotide sequence ID" value="NZ_WHUG01000004.1"/>
</dbReference>
<sequence>MKISITAATIAGALLASTSVHAADPAPAASKSSFMEVISASSNELNRALGGERDAVKRMDIQAKFDYSPALRARLKAVFGNERPYPLVRSAGPKGQVIYTSKLMPHTYLDANGAALSWSELNSRSVANKAGSRIDTTLSLQSATVVGKATAAMLENLSGDIKQVRGPGGIWYSNFSAKLGSLVIRTADAGGPDLKESVRLEDLAGRVNIERRGKTVDVVYGLSVQSIAFGGDHVERANLGIRLANLPAQAMPDLETEITKVQGAGLTEDAQTQVLMKSMLEFGKKMLKSGASLVIDDISASYRGNTASIKGRVDFDKVVDADFKSPMEFVRKIVARFDVRLPVALVKDVCRVMVDKKVDRSNPDAAQLVEMATKDLAATTVGKLVNEGYAVMDKDELRSAIEFKNGEFTFNGKSIAVPGMPAPAAAPAP</sequence>
<evidence type="ECO:0000313" key="3">
    <source>
        <dbReference type="Proteomes" id="UP000440498"/>
    </source>
</evidence>
<comment type="caution">
    <text evidence="2">The sequence shown here is derived from an EMBL/GenBank/DDBJ whole genome shotgun (WGS) entry which is preliminary data.</text>
</comment>
<organism evidence="2 3">
    <name type="scientific">Rugamonas aquatica</name>
    <dbReference type="NCBI Taxonomy" id="2743357"/>
    <lineage>
        <taxon>Bacteria</taxon>
        <taxon>Pseudomonadati</taxon>
        <taxon>Pseudomonadota</taxon>
        <taxon>Betaproteobacteria</taxon>
        <taxon>Burkholderiales</taxon>
        <taxon>Oxalobacteraceae</taxon>
        <taxon>Telluria group</taxon>
        <taxon>Rugamonas</taxon>
    </lineage>
</organism>
<dbReference type="Pfam" id="PF06097">
    <property type="entry name" value="DUF945"/>
    <property type="match status" value="1"/>
</dbReference>
<proteinExistence type="predicted"/>
<keyword evidence="3" id="KW-1185">Reference proteome</keyword>
<name>A0A6A7N2L7_9BURK</name>
<dbReference type="EMBL" id="WHUG01000004">
    <property type="protein sequence ID" value="MQA39246.1"/>
    <property type="molecule type" value="Genomic_DNA"/>
</dbReference>
<evidence type="ECO:0000256" key="1">
    <source>
        <dbReference type="SAM" id="SignalP"/>
    </source>
</evidence>
<dbReference type="AlphaFoldDB" id="A0A6A7N2L7"/>
<feature type="chain" id="PRO_5025572735" evidence="1">
    <location>
        <begin position="23"/>
        <end position="429"/>
    </location>
</feature>
<evidence type="ECO:0000313" key="2">
    <source>
        <dbReference type="EMBL" id="MQA39246.1"/>
    </source>
</evidence>